<evidence type="ECO:0000313" key="3">
    <source>
        <dbReference type="Proteomes" id="UP000075809"/>
    </source>
</evidence>
<feature type="non-terminal residue" evidence="2">
    <location>
        <position position="1"/>
    </location>
</feature>
<evidence type="ECO:0000313" key="2">
    <source>
        <dbReference type="EMBL" id="KYQ52924.1"/>
    </source>
</evidence>
<feature type="compositionally biased region" description="Polar residues" evidence="1">
    <location>
        <begin position="54"/>
        <end position="63"/>
    </location>
</feature>
<name>A0A151WYF9_9HYME</name>
<proteinExistence type="predicted"/>
<reference evidence="2 3" key="1">
    <citation type="submission" date="2015-09" db="EMBL/GenBank/DDBJ databases">
        <title>Trachymyrmex zeteki WGS genome.</title>
        <authorList>
            <person name="Nygaard S."/>
            <person name="Hu H."/>
            <person name="Boomsma J."/>
            <person name="Zhang G."/>
        </authorList>
    </citation>
    <scope>NUCLEOTIDE SEQUENCE [LARGE SCALE GENOMIC DNA]</scope>
    <source>
        <strain evidence="2">Tzet28-1</strain>
        <tissue evidence="2">Whole body</tissue>
    </source>
</reference>
<dbReference type="AlphaFoldDB" id="A0A151WYF9"/>
<gene>
    <name evidence="2" type="ORF">ALC60_08002</name>
</gene>
<sequence length="239" mass="27474">IFATIELFGNLKRCGRRCRPRRSYVDSSTSFTMLPDDPVLSRKHYRRWGLNENPGETKSNGNRRPNREDFRRENGMESDSEMFLSRLARWPVVAGRRTLSHLVPDSLYLPVPELPENHRTDSRIHGGQTETMSGWLYKKKTNLPLMGATALDVDSKIWELLAVVSHEHYAPLCVNDATLHSGLVDLLICNHCACNPHLKLHQQASTLRGTKGTIREEYVRYLKERCLACLKIYASRETR</sequence>
<organism evidence="2 3">
    <name type="scientific">Mycetomoellerius zeteki</name>
    <dbReference type="NCBI Taxonomy" id="64791"/>
    <lineage>
        <taxon>Eukaryota</taxon>
        <taxon>Metazoa</taxon>
        <taxon>Ecdysozoa</taxon>
        <taxon>Arthropoda</taxon>
        <taxon>Hexapoda</taxon>
        <taxon>Insecta</taxon>
        <taxon>Pterygota</taxon>
        <taxon>Neoptera</taxon>
        <taxon>Endopterygota</taxon>
        <taxon>Hymenoptera</taxon>
        <taxon>Apocrita</taxon>
        <taxon>Aculeata</taxon>
        <taxon>Formicoidea</taxon>
        <taxon>Formicidae</taxon>
        <taxon>Myrmicinae</taxon>
        <taxon>Mycetomoellerius</taxon>
    </lineage>
</organism>
<accession>A0A151WYF9</accession>
<feature type="region of interest" description="Disordered" evidence="1">
    <location>
        <begin position="47"/>
        <end position="74"/>
    </location>
</feature>
<feature type="compositionally biased region" description="Basic and acidic residues" evidence="1">
    <location>
        <begin position="65"/>
        <end position="74"/>
    </location>
</feature>
<evidence type="ECO:0000256" key="1">
    <source>
        <dbReference type="SAM" id="MobiDB-lite"/>
    </source>
</evidence>
<keyword evidence="3" id="KW-1185">Reference proteome</keyword>
<protein>
    <submittedName>
        <fullName evidence="2">Uncharacterized protein</fullName>
    </submittedName>
</protein>
<dbReference type="Proteomes" id="UP000075809">
    <property type="component" value="Unassembled WGS sequence"/>
</dbReference>
<dbReference type="EMBL" id="KQ982650">
    <property type="protein sequence ID" value="KYQ52924.1"/>
    <property type="molecule type" value="Genomic_DNA"/>
</dbReference>